<protein>
    <submittedName>
        <fullName evidence="1">Uncharacterized protein</fullName>
    </submittedName>
</protein>
<evidence type="ECO:0000313" key="2">
    <source>
        <dbReference type="Proteomes" id="UP000054359"/>
    </source>
</evidence>
<proteinExistence type="predicted"/>
<keyword evidence="2" id="KW-1185">Reference proteome</keyword>
<organism evidence="1 2">
    <name type="scientific">Stegodyphus mimosarum</name>
    <name type="common">African social velvet spider</name>
    <dbReference type="NCBI Taxonomy" id="407821"/>
    <lineage>
        <taxon>Eukaryota</taxon>
        <taxon>Metazoa</taxon>
        <taxon>Ecdysozoa</taxon>
        <taxon>Arthropoda</taxon>
        <taxon>Chelicerata</taxon>
        <taxon>Arachnida</taxon>
        <taxon>Araneae</taxon>
        <taxon>Araneomorphae</taxon>
        <taxon>Entelegynae</taxon>
        <taxon>Eresoidea</taxon>
        <taxon>Eresidae</taxon>
        <taxon>Stegodyphus</taxon>
    </lineage>
</organism>
<feature type="non-terminal residue" evidence="1">
    <location>
        <position position="75"/>
    </location>
</feature>
<reference evidence="1 2" key="1">
    <citation type="submission" date="2013-11" db="EMBL/GenBank/DDBJ databases">
        <title>Genome sequencing of Stegodyphus mimosarum.</title>
        <authorList>
            <person name="Bechsgaard J."/>
        </authorList>
    </citation>
    <scope>NUCLEOTIDE SEQUENCE [LARGE SCALE GENOMIC DNA]</scope>
</reference>
<dbReference type="EMBL" id="KK121266">
    <property type="protein sequence ID" value="KFM80103.1"/>
    <property type="molecule type" value="Genomic_DNA"/>
</dbReference>
<gene>
    <name evidence="1" type="ORF">X975_05763</name>
</gene>
<accession>A0A087URW4</accession>
<dbReference type="AlphaFoldDB" id="A0A087URW4"/>
<dbReference type="Proteomes" id="UP000054359">
    <property type="component" value="Unassembled WGS sequence"/>
</dbReference>
<name>A0A087URW4_STEMI</name>
<evidence type="ECO:0000313" key="1">
    <source>
        <dbReference type="EMBL" id="KFM80103.1"/>
    </source>
</evidence>
<sequence>MKWRILPLLEANKKNCPKLPGTSNHHIIALPESFWMLNRGSSVKRTCFHFSGVQLRCSRAQFSGALTYDVEKLKQ</sequence>
<dbReference type="OrthoDB" id="6464838at2759"/>